<evidence type="ECO:0000313" key="2">
    <source>
        <dbReference type="EMBL" id="TDQ08663.1"/>
    </source>
</evidence>
<organism evidence="2 3">
    <name type="scientific">Pedobacter metabolipauper</name>
    <dbReference type="NCBI Taxonomy" id="425513"/>
    <lineage>
        <taxon>Bacteria</taxon>
        <taxon>Pseudomonadati</taxon>
        <taxon>Bacteroidota</taxon>
        <taxon>Sphingobacteriia</taxon>
        <taxon>Sphingobacteriales</taxon>
        <taxon>Sphingobacteriaceae</taxon>
        <taxon>Pedobacter</taxon>
    </lineage>
</organism>
<accession>A0A4R6SUK9</accession>
<name>A0A4R6SUK9_9SPHI</name>
<evidence type="ECO:0000256" key="1">
    <source>
        <dbReference type="SAM" id="Phobius"/>
    </source>
</evidence>
<keyword evidence="1" id="KW-0472">Membrane</keyword>
<comment type="caution">
    <text evidence="2">The sequence shown here is derived from an EMBL/GenBank/DDBJ whole genome shotgun (WGS) entry which is preliminary data.</text>
</comment>
<protein>
    <submittedName>
        <fullName evidence="2">Uncharacterized protein</fullName>
    </submittedName>
</protein>
<dbReference type="RefSeq" id="WP_133577013.1">
    <property type="nucleotide sequence ID" value="NZ_SNYC01000005.1"/>
</dbReference>
<gene>
    <name evidence="2" type="ORF">ATK78_3179</name>
</gene>
<keyword evidence="1" id="KW-0812">Transmembrane</keyword>
<dbReference type="Proteomes" id="UP000295620">
    <property type="component" value="Unassembled WGS sequence"/>
</dbReference>
<evidence type="ECO:0000313" key="3">
    <source>
        <dbReference type="Proteomes" id="UP000295620"/>
    </source>
</evidence>
<reference evidence="2 3" key="1">
    <citation type="submission" date="2019-03" db="EMBL/GenBank/DDBJ databases">
        <title>Genomic Encyclopedia of Archaeal and Bacterial Type Strains, Phase II (KMG-II): from individual species to whole genera.</title>
        <authorList>
            <person name="Goeker M."/>
        </authorList>
    </citation>
    <scope>NUCLEOTIDE SEQUENCE [LARGE SCALE GENOMIC DNA]</scope>
    <source>
        <strain evidence="2 3">DSM 19035</strain>
    </source>
</reference>
<feature type="transmembrane region" description="Helical" evidence="1">
    <location>
        <begin position="40"/>
        <end position="67"/>
    </location>
</feature>
<feature type="transmembrane region" description="Helical" evidence="1">
    <location>
        <begin position="9"/>
        <end position="28"/>
    </location>
</feature>
<sequence>MHDKKNTRLLWLTGIALVAIEQLFTISISTYTSDSTSGKVIMVVADLLAAVLLSAGLAIILAALLGLIPSAGKSYKVRFLNILPIGLIITELAILLLVHVM</sequence>
<proteinExistence type="predicted"/>
<dbReference type="EMBL" id="SNYC01000005">
    <property type="protein sequence ID" value="TDQ08663.1"/>
    <property type="molecule type" value="Genomic_DNA"/>
</dbReference>
<keyword evidence="3" id="KW-1185">Reference proteome</keyword>
<feature type="transmembrane region" description="Helical" evidence="1">
    <location>
        <begin position="79"/>
        <end position="100"/>
    </location>
</feature>
<dbReference type="AlphaFoldDB" id="A0A4R6SUK9"/>
<keyword evidence="1" id="KW-1133">Transmembrane helix</keyword>